<dbReference type="Gene3D" id="1.10.10.10">
    <property type="entry name" value="Winged helix-like DNA-binding domain superfamily/Winged helix DNA-binding domain"/>
    <property type="match status" value="1"/>
</dbReference>
<dbReference type="PANTHER" id="PTHR33154:SF33">
    <property type="entry name" value="TRANSCRIPTIONAL REPRESSOR SDPR"/>
    <property type="match status" value="1"/>
</dbReference>
<dbReference type="EMBL" id="CP118108">
    <property type="protein sequence ID" value="WDI03388.1"/>
    <property type="molecule type" value="Genomic_DNA"/>
</dbReference>
<dbReference type="Proteomes" id="UP001220962">
    <property type="component" value="Chromosome"/>
</dbReference>
<sequence length="301" mass="34292">MIRANAEDKWLPLYEALASGVRLSIIRLLAEQPMNIKELAASLELSSAIVTSHVRKLQEVGIVESKMIRKDGGTHKINSLAVDWIEIMMPNKVQQLARKYKETSIPIGHYTEFDVYPTCGLSTTEKVIGQYDDPRYFLDPERVNAHILWFGRGYVEYKIPNYLLQNEQITEIEISFEIGSEAPGVNPNWPSDISFTLNGIPLGKWTSPGDSGNGRGVFTPEWWQDEVNQYGLLKVIRITNEATFIDGQRMSEMTIQDIPIERNQWTFRLAVEQDAKHVGGLTLYGEGFGNYNQNIILRLYH</sequence>
<dbReference type="PANTHER" id="PTHR33154">
    <property type="entry name" value="TRANSCRIPTIONAL REGULATOR, ARSR FAMILY"/>
    <property type="match status" value="1"/>
</dbReference>
<accession>A0AAX3N4V3</accession>
<dbReference type="GO" id="GO:0003677">
    <property type="term" value="F:DNA binding"/>
    <property type="evidence" value="ECO:0007669"/>
    <property type="project" value="UniProtKB-KW"/>
</dbReference>
<dbReference type="InterPro" id="IPR011991">
    <property type="entry name" value="ArsR-like_HTH"/>
</dbReference>
<dbReference type="EMBL" id="CP118101">
    <property type="protein sequence ID" value="WDH83729.1"/>
    <property type="molecule type" value="Genomic_DNA"/>
</dbReference>
<dbReference type="PROSITE" id="PS50987">
    <property type="entry name" value="HTH_ARSR_2"/>
    <property type="match status" value="1"/>
</dbReference>
<dbReference type="InterPro" id="IPR036388">
    <property type="entry name" value="WH-like_DNA-bd_sf"/>
</dbReference>
<evidence type="ECO:0000313" key="8">
    <source>
        <dbReference type="Proteomes" id="UP001221519"/>
    </source>
</evidence>
<dbReference type="InterPro" id="IPR051081">
    <property type="entry name" value="HTH_MetalResp_TranReg"/>
</dbReference>
<name>A0AAX3N4V3_9BACL</name>
<evidence type="ECO:0000256" key="2">
    <source>
        <dbReference type="ARBA" id="ARBA00023125"/>
    </source>
</evidence>
<evidence type="ECO:0000313" key="5">
    <source>
        <dbReference type="EMBL" id="WDH83729.1"/>
    </source>
</evidence>
<proteinExistence type="predicted"/>
<reference evidence="5 8" key="1">
    <citation type="submission" date="2023-02" db="EMBL/GenBank/DDBJ databases">
        <title>Pathogen: clinical or host-associated sample.</title>
        <authorList>
            <person name="Hergert J."/>
            <person name="Casey R."/>
            <person name="Wagner J."/>
            <person name="Young E.L."/>
            <person name="Oakeson K.F."/>
        </authorList>
    </citation>
    <scope>NUCLEOTIDE SEQUENCE</scope>
    <source>
        <strain evidence="6 8">2022CK-00829</strain>
        <strain evidence="5">2022CK-00830</strain>
    </source>
</reference>
<dbReference type="InterPro" id="IPR016943">
    <property type="entry name" value="UCP030050_HTH"/>
</dbReference>
<keyword evidence="8" id="KW-1185">Reference proteome</keyword>
<dbReference type="GO" id="GO:0003700">
    <property type="term" value="F:DNA-binding transcription factor activity"/>
    <property type="evidence" value="ECO:0007669"/>
    <property type="project" value="InterPro"/>
</dbReference>
<dbReference type="AlphaFoldDB" id="A0AAX3N4V3"/>
<feature type="domain" description="HTH arsR-type" evidence="4">
    <location>
        <begin position="2"/>
        <end position="96"/>
    </location>
</feature>
<dbReference type="PIRSF" id="PIRSF030050">
    <property type="entry name" value="UCP030050_HTH"/>
    <property type="match status" value="1"/>
</dbReference>
<dbReference type="Proteomes" id="UP001221519">
    <property type="component" value="Chromosome"/>
</dbReference>
<dbReference type="RefSeq" id="WP_081872500.1">
    <property type="nucleotide sequence ID" value="NZ_CP118101.1"/>
</dbReference>
<dbReference type="Pfam" id="PF01022">
    <property type="entry name" value="HTH_5"/>
    <property type="match status" value="1"/>
</dbReference>
<dbReference type="SMART" id="SM00418">
    <property type="entry name" value="HTH_ARSR"/>
    <property type="match status" value="1"/>
</dbReference>
<keyword evidence="1" id="KW-0805">Transcription regulation</keyword>
<evidence type="ECO:0000259" key="4">
    <source>
        <dbReference type="PROSITE" id="PS50987"/>
    </source>
</evidence>
<evidence type="ECO:0000313" key="7">
    <source>
        <dbReference type="Proteomes" id="UP001220962"/>
    </source>
</evidence>
<dbReference type="CDD" id="cd00090">
    <property type="entry name" value="HTH_ARSR"/>
    <property type="match status" value="1"/>
</dbReference>
<evidence type="ECO:0000256" key="1">
    <source>
        <dbReference type="ARBA" id="ARBA00023015"/>
    </source>
</evidence>
<dbReference type="InterPro" id="IPR036390">
    <property type="entry name" value="WH_DNA-bd_sf"/>
</dbReference>
<keyword evidence="3" id="KW-0804">Transcription</keyword>
<organism evidence="5 7">
    <name type="scientific">Paenibacillus urinalis</name>
    <dbReference type="NCBI Taxonomy" id="521520"/>
    <lineage>
        <taxon>Bacteria</taxon>
        <taxon>Bacillati</taxon>
        <taxon>Bacillota</taxon>
        <taxon>Bacilli</taxon>
        <taxon>Bacillales</taxon>
        <taxon>Paenibacillaceae</taxon>
        <taxon>Paenibacillus</taxon>
    </lineage>
</organism>
<keyword evidence="2" id="KW-0238">DNA-binding</keyword>
<dbReference type="SUPFAM" id="SSF46785">
    <property type="entry name" value="Winged helix' DNA-binding domain"/>
    <property type="match status" value="1"/>
</dbReference>
<gene>
    <name evidence="5" type="ORF">PUW23_05740</name>
    <name evidence="6" type="ORF">PUW25_05285</name>
</gene>
<protein>
    <submittedName>
        <fullName evidence="5">ArsR family transcriptional regulator</fullName>
    </submittedName>
</protein>
<dbReference type="InterPro" id="IPR001845">
    <property type="entry name" value="HTH_ArsR_DNA-bd_dom"/>
</dbReference>
<evidence type="ECO:0000256" key="3">
    <source>
        <dbReference type="ARBA" id="ARBA00023163"/>
    </source>
</evidence>
<evidence type="ECO:0000313" key="6">
    <source>
        <dbReference type="EMBL" id="WDI03388.1"/>
    </source>
</evidence>